<gene>
    <name evidence="1" type="ORF">FIBSPDRAFT_106534</name>
</gene>
<accession>A0A166D8X8</accession>
<name>A0A166D8X8_9AGAM</name>
<protein>
    <submittedName>
        <fullName evidence="1">Uncharacterized protein</fullName>
    </submittedName>
</protein>
<dbReference type="AlphaFoldDB" id="A0A166D8X8"/>
<dbReference type="Proteomes" id="UP000076532">
    <property type="component" value="Unassembled WGS sequence"/>
</dbReference>
<proteinExistence type="predicted"/>
<evidence type="ECO:0000313" key="2">
    <source>
        <dbReference type="Proteomes" id="UP000076532"/>
    </source>
</evidence>
<organism evidence="1 2">
    <name type="scientific">Athelia psychrophila</name>
    <dbReference type="NCBI Taxonomy" id="1759441"/>
    <lineage>
        <taxon>Eukaryota</taxon>
        <taxon>Fungi</taxon>
        <taxon>Dikarya</taxon>
        <taxon>Basidiomycota</taxon>
        <taxon>Agaricomycotina</taxon>
        <taxon>Agaricomycetes</taxon>
        <taxon>Agaricomycetidae</taxon>
        <taxon>Atheliales</taxon>
        <taxon>Atheliaceae</taxon>
        <taxon>Athelia</taxon>
    </lineage>
</organism>
<evidence type="ECO:0000313" key="1">
    <source>
        <dbReference type="EMBL" id="KZP14450.1"/>
    </source>
</evidence>
<sequence>MHILRRSTSNIEMEYTRERFCFNGLGDEQSAMASSVPGMRARSGTMFATRNISCKLRAGSQIAVSWSTWLVIAYQRVVRYVKHPGVAESLLTFYIDNSTISGNRQCHYAAIP</sequence>
<reference evidence="1 2" key="1">
    <citation type="journal article" date="2016" name="Mol. Biol. Evol.">
        <title>Comparative Genomics of Early-Diverging Mushroom-Forming Fungi Provides Insights into the Origins of Lignocellulose Decay Capabilities.</title>
        <authorList>
            <person name="Nagy L.G."/>
            <person name="Riley R."/>
            <person name="Tritt A."/>
            <person name="Adam C."/>
            <person name="Daum C."/>
            <person name="Floudas D."/>
            <person name="Sun H."/>
            <person name="Yadav J.S."/>
            <person name="Pangilinan J."/>
            <person name="Larsson K.H."/>
            <person name="Matsuura K."/>
            <person name="Barry K."/>
            <person name="Labutti K."/>
            <person name="Kuo R."/>
            <person name="Ohm R.A."/>
            <person name="Bhattacharya S.S."/>
            <person name="Shirouzu T."/>
            <person name="Yoshinaga Y."/>
            <person name="Martin F.M."/>
            <person name="Grigoriev I.V."/>
            <person name="Hibbett D.S."/>
        </authorList>
    </citation>
    <scope>NUCLEOTIDE SEQUENCE [LARGE SCALE GENOMIC DNA]</scope>
    <source>
        <strain evidence="1 2">CBS 109695</strain>
    </source>
</reference>
<keyword evidence="2" id="KW-1185">Reference proteome</keyword>
<dbReference type="EMBL" id="KV417617">
    <property type="protein sequence ID" value="KZP14450.1"/>
    <property type="molecule type" value="Genomic_DNA"/>
</dbReference>